<accession>A0A8H4VKT5</accession>
<dbReference type="GO" id="GO:0016651">
    <property type="term" value="F:oxidoreductase activity, acting on NAD(P)H"/>
    <property type="evidence" value="ECO:0007669"/>
    <property type="project" value="InterPro"/>
</dbReference>
<dbReference type="PANTHER" id="PTHR45348:SF3">
    <property type="entry name" value="ENOYL REDUCTASE (ER) DOMAIN-CONTAINING PROTEIN"/>
    <property type="match status" value="1"/>
</dbReference>
<dbReference type="InterPro" id="IPR011032">
    <property type="entry name" value="GroES-like_sf"/>
</dbReference>
<dbReference type="AlphaFoldDB" id="A0A8H4VKT5"/>
<dbReference type="Proteomes" id="UP000521872">
    <property type="component" value="Unassembled WGS sequence"/>
</dbReference>
<dbReference type="Gene3D" id="3.90.180.10">
    <property type="entry name" value="Medium-chain alcohol dehydrogenases, catalytic domain"/>
    <property type="match status" value="1"/>
</dbReference>
<sequence>MTTHSAVAATSKGAFDVIQVPTPVPEGDEVLIKVEYGAMIAFDTYVTDRGYMVNEFPMTLGFSASGTIDQVGPNVHDFKKGDRVTAFTYSDNGREGLKSRFKALQEYTIQSRKKVAKIPDSLSLAEAATIPDNFVTAFYTIFSQLGLPIPSSFPATTPPPLASTPILIYGAGSTAGVYAVQLLHLAGYRRIIATASKKHHDYLRELGAHDTFDYNSPTLVEDVAKAAGGDGKLLLALDCITAEGTLAILGKMLSPLGKVALLLPIKQGNTVTNGLEQEMYFELPDEKNPFPKGTEVILVRTFLYIEDERMSELMPKILPDLLQHGYIKPARVRLMDSSFGSLKERVGAGLALLRENKISGEKVVVKMVD</sequence>
<evidence type="ECO:0000259" key="1">
    <source>
        <dbReference type="SMART" id="SM00829"/>
    </source>
</evidence>
<dbReference type="CDD" id="cd08249">
    <property type="entry name" value="enoyl_reductase_like"/>
    <property type="match status" value="1"/>
</dbReference>
<dbReference type="EMBL" id="JAACJL010000057">
    <property type="protein sequence ID" value="KAF4611655.1"/>
    <property type="molecule type" value="Genomic_DNA"/>
</dbReference>
<name>A0A8H4VKT5_9AGAR</name>
<evidence type="ECO:0000313" key="3">
    <source>
        <dbReference type="Proteomes" id="UP000521872"/>
    </source>
</evidence>
<evidence type="ECO:0000313" key="2">
    <source>
        <dbReference type="EMBL" id="KAF4611655.1"/>
    </source>
</evidence>
<dbReference type="Pfam" id="PF08240">
    <property type="entry name" value="ADH_N"/>
    <property type="match status" value="1"/>
</dbReference>
<dbReference type="InterPro" id="IPR047122">
    <property type="entry name" value="Trans-enoyl_RdTase-like"/>
</dbReference>
<proteinExistence type="predicted"/>
<dbReference type="SUPFAM" id="SSF50129">
    <property type="entry name" value="GroES-like"/>
    <property type="match status" value="1"/>
</dbReference>
<dbReference type="InterPro" id="IPR013154">
    <property type="entry name" value="ADH-like_N"/>
</dbReference>
<dbReference type="InterPro" id="IPR013149">
    <property type="entry name" value="ADH-like_C"/>
</dbReference>
<dbReference type="Gene3D" id="3.40.50.720">
    <property type="entry name" value="NAD(P)-binding Rossmann-like Domain"/>
    <property type="match status" value="1"/>
</dbReference>
<reference evidence="2 3" key="1">
    <citation type="submission" date="2019-12" db="EMBL/GenBank/DDBJ databases">
        <authorList>
            <person name="Floudas D."/>
            <person name="Bentzer J."/>
            <person name="Ahren D."/>
            <person name="Johansson T."/>
            <person name="Persson P."/>
            <person name="Tunlid A."/>
        </authorList>
    </citation>
    <scope>NUCLEOTIDE SEQUENCE [LARGE SCALE GENOMIC DNA]</scope>
    <source>
        <strain evidence="2 3">CBS 102.39</strain>
    </source>
</reference>
<dbReference type="SUPFAM" id="SSF51735">
    <property type="entry name" value="NAD(P)-binding Rossmann-fold domains"/>
    <property type="match status" value="1"/>
</dbReference>
<dbReference type="PANTHER" id="PTHR45348">
    <property type="entry name" value="HYPOTHETICAL OXIDOREDUCTASE (EUROFUNG)"/>
    <property type="match status" value="1"/>
</dbReference>
<organism evidence="2 3">
    <name type="scientific">Agrocybe pediades</name>
    <dbReference type="NCBI Taxonomy" id="84607"/>
    <lineage>
        <taxon>Eukaryota</taxon>
        <taxon>Fungi</taxon>
        <taxon>Dikarya</taxon>
        <taxon>Basidiomycota</taxon>
        <taxon>Agaricomycotina</taxon>
        <taxon>Agaricomycetes</taxon>
        <taxon>Agaricomycetidae</taxon>
        <taxon>Agaricales</taxon>
        <taxon>Agaricineae</taxon>
        <taxon>Strophariaceae</taxon>
        <taxon>Agrocybe</taxon>
    </lineage>
</organism>
<keyword evidence="3" id="KW-1185">Reference proteome</keyword>
<dbReference type="InterPro" id="IPR036291">
    <property type="entry name" value="NAD(P)-bd_dom_sf"/>
</dbReference>
<feature type="domain" description="Enoyl reductase (ER)" evidence="1">
    <location>
        <begin position="13"/>
        <end position="365"/>
    </location>
</feature>
<gene>
    <name evidence="2" type="ORF">D9613_004082</name>
</gene>
<dbReference type="InterPro" id="IPR020843">
    <property type="entry name" value="ER"/>
</dbReference>
<protein>
    <recommendedName>
        <fullName evidence="1">Enoyl reductase (ER) domain-containing protein</fullName>
    </recommendedName>
</protein>
<dbReference type="SMART" id="SM00829">
    <property type="entry name" value="PKS_ER"/>
    <property type="match status" value="1"/>
</dbReference>
<comment type="caution">
    <text evidence="2">The sequence shown here is derived from an EMBL/GenBank/DDBJ whole genome shotgun (WGS) entry which is preliminary data.</text>
</comment>
<dbReference type="Pfam" id="PF00107">
    <property type="entry name" value="ADH_zinc_N"/>
    <property type="match status" value="1"/>
</dbReference>